<dbReference type="InterPro" id="IPR030480">
    <property type="entry name" value="Natr_peptide_CS"/>
</dbReference>
<dbReference type="InterPro" id="IPR000663">
    <property type="entry name" value="Natr_peptide"/>
</dbReference>
<organism evidence="6 7">
    <name type="scientific">Petromyzon marinus</name>
    <name type="common">Sea lamprey</name>
    <dbReference type="NCBI Taxonomy" id="7757"/>
    <lineage>
        <taxon>Eukaryota</taxon>
        <taxon>Metazoa</taxon>
        <taxon>Chordata</taxon>
        <taxon>Craniata</taxon>
        <taxon>Vertebrata</taxon>
        <taxon>Cyclostomata</taxon>
        <taxon>Hyperoartia</taxon>
        <taxon>Petromyzontiformes</taxon>
        <taxon>Petromyzontidae</taxon>
        <taxon>Petromyzon</taxon>
    </lineage>
</organism>
<feature type="region of interest" description="Disordered" evidence="4">
    <location>
        <begin position="111"/>
        <end position="130"/>
    </location>
</feature>
<keyword evidence="2" id="KW-0964">Secreted</keyword>
<evidence type="ECO:0000256" key="4">
    <source>
        <dbReference type="SAM" id="MobiDB-lite"/>
    </source>
</evidence>
<feature type="region of interest" description="Disordered" evidence="4">
    <location>
        <begin position="87"/>
        <end position="106"/>
    </location>
</feature>
<keyword evidence="6" id="KW-1185">Reference proteome</keyword>
<evidence type="ECO:0000313" key="6">
    <source>
        <dbReference type="Proteomes" id="UP001318040"/>
    </source>
</evidence>
<dbReference type="AlphaFoldDB" id="A0AAJ7TU69"/>
<dbReference type="GO" id="GO:0005576">
    <property type="term" value="C:extracellular region"/>
    <property type="evidence" value="ECO:0007669"/>
    <property type="project" value="UniProtKB-SubCell"/>
</dbReference>
<comment type="similarity">
    <text evidence="3">Belongs to the natriuretic peptide family.</text>
</comment>
<name>A0AAJ7TU69_PETMA</name>
<evidence type="ECO:0000313" key="7">
    <source>
        <dbReference type="RefSeq" id="XP_032824276.1"/>
    </source>
</evidence>
<feature type="chain" id="PRO_5042595995" evidence="5">
    <location>
        <begin position="22"/>
        <end position="160"/>
    </location>
</feature>
<dbReference type="PRINTS" id="PR00710">
    <property type="entry name" value="NATPEPTIDES"/>
</dbReference>
<proteinExistence type="inferred from homology"/>
<evidence type="ECO:0000256" key="1">
    <source>
        <dbReference type="ARBA" id="ARBA00004613"/>
    </source>
</evidence>
<reference evidence="7" key="1">
    <citation type="submission" date="2025-08" db="UniProtKB">
        <authorList>
            <consortium name="RefSeq"/>
        </authorList>
    </citation>
    <scope>IDENTIFICATION</scope>
    <source>
        <tissue evidence="7">Sperm</tissue>
    </source>
</reference>
<sequence>MRVLLMVAVFTVVSAVGRGWANPIAVQMRAPHGRRLHAPRLRSPLTGTSLLPATSDVWVGTRGRAARGVPAGWARAGGVSAAPAAAAAAAAAGGPAGKSPSSFRNRSDRGFYRQQQQQHRHGSAPLTRSRGHLKDGCFGLKIDRIGAMSGLGCKRGKSHG</sequence>
<evidence type="ECO:0000256" key="3">
    <source>
        <dbReference type="RuleBase" id="RU003686"/>
    </source>
</evidence>
<comment type="subcellular location">
    <subcellularLocation>
        <location evidence="1 3">Secreted</location>
    </subcellularLocation>
</comment>
<feature type="compositionally biased region" description="Low complexity" evidence="4">
    <location>
        <begin position="87"/>
        <end position="102"/>
    </location>
</feature>
<dbReference type="KEGG" id="pmrn:116950530"/>
<feature type="signal peptide" evidence="5">
    <location>
        <begin position="1"/>
        <end position="21"/>
    </location>
</feature>
<dbReference type="PROSITE" id="PS00263">
    <property type="entry name" value="NATRIURETIC_PEPTIDE"/>
    <property type="match status" value="1"/>
</dbReference>
<keyword evidence="5" id="KW-0732">Signal</keyword>
<dbReference type="GO" id="GO:0097746">
    <property type="term" value="P:blood vessel diameter maintenance"/>
    <property type="evidence" value="ECO:0007669"/>
    <property type="project" value="UniProtKB-KW"/>
</dbReference>
<evidence type="ECO:0000256" key="5">
    <source>
        <dbReference type="SAM" id="SignalP"/>
    </source>
</evidence>
<accession>A0AAJ7TU69</accession>
<dbReference type="RefSeq" id="XP_032824276.1">
    <property type="nucleotide sequence ID" value="XM_032968385.1"/>
</dbReference>
<dbReference type="Pfam" id="PF00212">
    <property type="entry name" value="ANP"/>
    <property type="match status" value="1"/>
</dbReference>
<dbReference type="GO" id="GO:0005179">
    <property type="term" value="F:hormone activity"/>
    <property type="evidence" value="ECO:0007669"/>
    <property type="project" value="InterPro"/>
</dbReference>
<keyword evidence="3" id="KW-0838">Vasoactive</keyword>
<evidence type="ECO:0000256" key="2">
    <source>
        <dbReference type="ARBA" id="ARBA00022525"/>
    </source>
</evidence>
<dbReference type="Proteomes" id="UP001318040">
    <property type="component" value="Chromosome 39"/>
</dbReference>
<dbReference type="SMART" id="SM00183">
    <property type="entry name" value="NAT_PEP"/>
    <property type="match status" value="1"/>
</dbReference>
<protein>
    <submittedName>
        <fullName evidence="7">Bradykinin-potentiating and C-type natriuretic peptides-like</fullName>
    </submittedName>
</protein>
<gene>
    <name evidence="7" type="primary">LOC116950530</name>
</gene>